<dbReference type="InterPro" id="IPR003016">
    <property type="entry name" value="2-oxoA_DH_lipoyl-BS"/>
</dbReference>
<evidence type="ECO:0000313" key="8">
    <source>
        <dbReference type="Proteomes" id="UP001497512"/>
    </source>
</evidence>
<comment type="similarity">
    <text evidence="2 5">Belongs to the GcvH family.</text>
</comment>
<keyword evidence="5" id="KW-0496">Mitochondrion</keyword>
<comment type="subcellular location">
    <subcellularLocation>
        <location evidence="1 5">Mitochondrion</location>
    </subcellularLocation>
</comment>
<dbReference type="NCBIfam" id="TIGR00527">
    <property type="entry name" value="gcvH"/>
    <property type="match status" value="1"/>
</dbReference>
<dbReference type="InterPro" id="IPR033753">
    <property type="entry name" value="GCV_H/Fam206"/>
</dbReference>
<dbReference type="InterPro" id="IPR017453">
    <property type="entry name" value="GCV_H_sub"/>
</dbReference>
<evidence type="ECO:0000256" key="2">
    <source>
        <dbReference type="ARBA" id="ARBA00009249"/>
    </source>
</evidence>
<protein>
    <recommendedName>
        <fullName evidence="5">Glycine cleavage system H protein</fullName>
    </recommendedName>
</protein>
<comment type="subunit">
    <text evidence="5">The glycine cleavage system is composed of four proteins: P, T, L and H.</text>
</comment>
<dbReference type="NCBIfam" id="NF002270">
    <property type="entry name" value="PRK01202.1"/>
    <property type="match status" value="1"/>
</dbReference>
<evidence type="ECO:0000256" key="3">
    <source>
        <dbReference type="ARBA" id="ARBA00022823"/>
    </source>
</evidence>
<dbReference type="EMBL" id="OZ019907">
    <property type="protein sequence ID" value="CAK9206537.1"/>
    <property type="molecule type" value="Genomic_DNA"/>
</dbReference>
<dbReference type="InterPro" id="IPR000089">
    <property type="entry name" value="Biotin_lipoyl"/>
</dbReference>
<dbReference type="InterPro" id="IPR011053">
    <property type="entry name" value="Single_hybrid_motif"/>
</dbReference>
<dbReference type="Proteomes" id="UP001497512">
    <property type="component" value="Chromosome 15"/>
</dbReference>
<sequence length="174" mass="18745">MAFRCVAAHAVTLFRLRGTPTVTTATTHNLWMPLARRFATAVEDADAVLDGLHYAASHEWVKVNGNTGTVGISDHAQKELGDLVFVELPEEGSSFKQGEKLASVESVKAVSDIYAPISGIVSAINARLSESPDLVNKSPYADGWLVKVEVANKGEIDSLMTPDAYRQHQAADSH</sequence>
<dbReference type="InterPro" id="IPR002930">
    <property type="entry name" value="GCV_H"/>
</dbReference>
<keyword evidence="3 5" id="KW-0450">Lipoyl</keyword>
<comment type="cofactor">
    <cofactor evidence="5">
        <name>(R)-lipoate</name>
        <dbReference type="ChEBI" id="CHEBI:83088"/>
    </cofactor>
    <text evidence="5">Binds 1 lipoyl cofactor covalently.</text>
</comment>
<evidence type="ECO:0000256" key="5">
    <source>
        <dbReference type="RuleBase" id="RU364055"/>
    </source>
</evidence>
<dbReference type="Pfam" id="PF01597">
    <property type="entry name" value="GCV_H"/>
    <property type="match status" value="1"/>
</dbReference>
<dbReference type="SUPFAM" id="SSF51230">
    <property type="entry name" value="Single hybrid motif"/>
    <property type="match status" value="1"/>
</dbReference>
<reference evidence="7" key="1">
    <citation type="submission" date="2024-02" db="EMBL/GenBank/DDBJ databases">
        <authorList>
            <consortium name="ELIXIR-Norway"/>
            <consortium name="Elixir Norway"/>
        </authorList>
    </citation>
    <scope>NUCLEOTIDE SEQUENCE</scope>
</reference>
<evidence type="ECO:0000256" key="1">
    <source>
        <dbReference type="ARBA" id="ARBA00004173"/>
    </source>
</evidence>
<dbReference type="Gene3D" id="2.40.50.100">
    <property type="match status" value="1"/>
</dbReference>
<gene>
    <name evidence="7" type="ORF">CSSPTR1EN2_LOCUS8398</name>
</gene>
<dbReference type="PANTHER" id="PTHR11715">
    <property type="entry name" value="GLYCINE CLEAVAGE SYSTEM H PROTEIN"/>
    <property type="match status" value="1"/>
</dbReference>
<evidence type="ECO:0000259" key="6">
    <source>
        <dbReference type="PROSITE" id="PS50968"/>
    </source>
</evidence>
<keyword evidence="8" id="KW-1185">Reference proteome</keyword>
<comment type="function">
    <text evidence="5">The H protein shuttles the methylamine group of glycine from the P protein to the T protein.</text>
</comment>
<evidence type="ECO:0000313" key="7">
    <source>
        <dbReference type="EMBL" id="CAK9206537.1"/>
    </source>
</evidence>
<evidence type="ECO:0000256" key="4">
    <source>
        <dbReference type="ARBA" id="ARBA00022946"/>
    </source>
</evidence>
<proteinExistence type="inferred from homology"/>
<feature type="domain" description="Lipoyl-binding" evidence="6">
    <location>
        <begin position="67"/>
        <end position="149"/>
    </location>
</feature>
<dbReference type="PROSITE" id="PS00189">
    <property type="entry name" value="LIPOYL"/>
    <property type="match status" value="1"/>
</dbReference>
<dbReference type="PROSITE" id="PS50968">
    <property type="entry name" value="BIOTINYL_LIPOYL"/>
    <property type="match status" value="1"/>
</dbReference>
<accession>A0ABP0TWP8</accession>
<name>A0ABP0TWP8_9BRYO</name>
<dbReference type="PANTHER" id="PTHR11715:SF3">
    <property type="entry name" value="GLYCINE CLEAVAGE SYSTEM H PROTEIN-RELATED"/>
    <property type="match status" value="1"/>
</dbReference>
<dbReference type="CDD" id="cd06848">
    <property type="entry name" value="GCS_H"/>
    <property type="match status" value="1"/>
</dbReference>
<keyword evidence="4 5" id="KW-0809">Transit peptide</keyword>
<organism evidence="7 8">
    <name type="scientific">Sphagnum troendelagicum</name>
    <dbReference type="NCBI Taxonomy" id="128251"/>
    <lineage>
        <taxon>Eukaryota</taxon>
        <taxon>Viridiplantae</taxon>
        <taxon>Streptophyta</taxon>
        <taxon>Embryophyta</taxon>
        <taxon>Bryophyta</taxon>
        <taxon>Sphagnophytina</taxon>
        <taxon>Sphagnopsida</taxon>
        <taxon>Sphagnales</taxon>
        <taxon>Sphagnaceae</taxon>
        <taxon>Sphagnum</taxon>
    </lineage>
</organism>
<dbReference type="HAMAP" id="MF_00272">
    <property type="entry name" value="GcvH"/>
    <property type="match status" value="1"/>
</dbReference>